<keyword evidence="3" id="KW-1185">Reference proteome</keyword>
<gene>
    <name evidence="2" type="ORF">CIK66_17250</name>
</gene>
<sequence>MIIGSVVLVLSLAIGITLAVIGISTTSGGIKTIEVFDSGSGGVAAEEGDVLQLYKEAGTSDPSCRITGPSEGAVGEGTIQTSATTVDGEQWQSFDSVTAHEAGVYRVDCAGTPVAVGPPVSLVGIFGAVGGILLGLGGGFLGLVLLGLGVLLLVLRKREVRE</sequence>
<evidence type="ECO:0000256" key="1">
    <source>
        <dbReference type="SAM" id="Phobius"/>
    </source>
</evidence>
<organism evidence="2 3">
    <name type="scientific">Brachybacterium alimentarium</name>
    <dbReference type="NCBI Taxonomy" id="47845"/>
    <lineage>
        <taxon>Bacteria</taxon>
        <taxon>Bacillati</taxon>
        <taxon>Actinomycetota</taxon>
        <taxon>Actinomycetes</taxon>
        <taxon>Micrococcales</taxon>
        <taxon>Dermabacteraceae</taxon>
        <taxon>Brachybacterium</taxon>
    </lineage>
</organism>
<name>A0A2A3YER3_9MICO</name>
<dbReference type="AlphaFoldDB" id="A0A2A3YER3"/>
<proteinExistence type="predicted"/>
<protein>
    <submittedName>
        <fullName evidence="2">Uncharacterized protein</fullName>
    </submittedName>
</protein>
<feature type="transmembrane region" description="Helical" evidence="1">
    <location>
        <begin position="122"/>
        <end position="155"/>
    </location>
</feature>
<dbReference type="RefSeq" id="WP_096166598.1">
    <property type="nucleotide sequence ID" value="NZ_JBQQNQ010000052.1"/>
</dbReference>
<keyword evidence="1" id="KW-1133">Transmembrane helix</keyword>
<evidence type="ECO:0000313" key="3">
    <source>
        <dbReference type="Proteomes" id="UP000218598"/>
    </source>
</evidence>
<dbReference type="EMBL" id="NRGR01000035">
    <property type="protein sequence ID" value="PCC37823.1"/>
    <property type="molecule type" value="Genomic_DNA"/>
</dbReference>
<dbReference type="Proteomes" id="UP000218598">
    <property type="component" value="Unassembled WGS sequence"/>
</dbReference>
<dbReference type="GeneID" id="95328757"/>
<accession>A0A2A3YER3</accession>
<keyword evidence="1" id="KW-0812">Transmembrane</keyword>
<keyword evidence="1" id="KW-0472">Membrane</keyword>
<evidence type="ECO:0000313" key="2">
    <source>
        <dbReference type="EMBL" id="PCC37823.1"/>
    </source>
</evidence>
<comment type="caution">
    <text evidence="2">The sequence shown here is derived from an EMBL/GenBank/DDBJ whole genome shotgun (WGS) entry which is preliminary data.</text>
</comment>
<reference evidence="2 3" key="1">
    <citation type="journal article" date="2017" name="Elife">
        <title>Extensive horizontal gene transfer in cheese-associated bacteria.</title>
        <authorList>
            <person name="Bonham K.S."/>
            <person name="Wolfe B.E."/>
            <person name="Dutton R.J."/>
        </authorList>
    </citation>
    <scope>NUCLEOTIDE SEQUENCE [LARGE SCALE GENOMIC DNA]</scope>
    <source>
        <strain evidence="2 3">341_9</strain>
    </source>
</reference>